<evidence type="ECO:0000256" key="5">
    <source>
        <dbReference type="ARBA" id="ARBA00022500"/>
    </source>
</evidence>
<feature type="region of interest" description="Disordered" evidence="11">
    <location>
        <begin position="1"/>
        <end position="21"/>
    </location>
</feature>
<dbReference type="GO" id="GO:0005886">
    <property type="term" value="C:plasma membrane"/>
    <property type="evidence" value="ECO:0007669"/>
    <property type="project" value="UniProtKB-SubCell"/>
</dbReference>
<dbReference type="PANTHER" id="PTHR35091:SF2">
    <property type="entry name" value="FLAGELLAR PROTEIN FLIL"/>
    <property type="match status" value="1"/>
</dbReference>
<dbReference type="EMBL" id="CP003557">
    <property type="protein sequence ID" value="AFN75369.1"/>
    <property type="molecule type" value="Genomic_DNA"/>
</dbReference>
<reference evidence="12 13" key="1">
    <citation type="journal article" date="2013" name="PLoS ONE">
        <title>Genomic analysis of Melioribacter roseus, facultatively anaerobic organotrophic bacterium representing a novel deep lineage within Bacteriodetes/Chlorobi group.</title>
        <authorList>
            <person name="Kadnikov V.V."/>
            <person name="Mardanov A.V."/>
            <person name="Podosokorskaya O.A."/>
            <person name="Gavrilov S.N."/>
            <person name="Kublanov I.V."/>
            <person name="Beletsky A.V."/>
            <person name="Bonch-Osmolovskaya E.A."/>
            <person name="Ravin N.V."/>
        </authorList>
    </citation>
    <scope>NUCLEOTIDE SEQUENCE [LARGE SCALE GENOMIC DNA]</scope>
    <source>
        <strain evidence="13">JCM 17771 / P3M-2</strain>
    </source>
</reference>
<evidence type="ECO:0000256" key="2">
    <source>
        <dbReference type="ARBA" id="ARBA00004162"/>
    </source>
</evidence>
<keyword evidence="4 10" id="KW-1003">Cell membrane</keyword>
<feature type="compositionally biased region" description="Polar residues" evidence="11">
    <location>
        <begin position="1"/>
        <end position="13"/>
    </location>
</feature>
<keyword evidence="8 10" id="KW-1133">Transmembrane helix</keyword>
<keyword evidence="6 10" id="KW-0812">Transmembrane</keyword>
<feature type="transmembrane region" description="Helical" evidence="10">
    <location>
        <begin position="25"/>
        <end position="49"/>
    </location>
</feature>
<organism evidence="12 13">
    <name type="scientific">Melioribacter roseus (strain DSM 23840 / JCM 17771 / VKM B-2668 / P3M-2)</name>
    <dbReference type="NCBI Taxonomy" id="1191523"/>
    <lineage>
        <taxon>Bacteria</taxon>
        <taxon>Pseudomonadati</taxon>
        <taxon>Ignavibacteriota</taxon>
        <taxon>Ignavibacteria</taxon>
        <taxon>Ignavibacteriales</taxon>
        <taxon>Melioribacteraceae</taxon>
        <taxon>Melioribacter</taxon>
    </lineage>
</organism>
<dbReference type="PANTHER" id="PTHR35091">
    <property type="entry name" value="FLAGELLAR PROTEIN FLIL"/>
    <property type="match status" value="1"/>
</dbReference>
<keyword evidence="5 10" id="KW-0145">Chemotaxis</keyword>
<evidence type="ECO:0000313" key="12">
    <source>
        <dbReference type="EMBL" id="AFN75369.1"/>
    </source>
</evidence>
<evidence type="ECO:0000256" key="10">
    <source>
        <dbReference type="RuleBase" id="RU364125"/>
    </source>
</evidence>
<dbReference type="HOGENOM" id="CLU_099018_2_0_10"/>
<dbReference type="InterPro" id="IPR005503">
    <property type="entry name" value="FliL"/>
</dbReference>
<name>I6ZTK6_MELRP</name>
<evidence type="ECO:0000256" key="9">
    <source>
        <dbReference type="ARBA" id="ARBA00023136"/>
    </source>
</evidence>
<dbReference type="eggNOG" id="COG1580">
    <property type="taxonomic scope" value="Bacteria"/>
</dbReference>
<evidence type="ECO:0000313" key="13">
    <source>
        <dbReference type="Proteomes" id="UP000009011"/>
    </source>
</evidence>
<dbReference type="OrthoDB" id="9812383at2"/>
<dbReference type="Pfam" id="PF03748">
    <property type="entry name" value="FliL"/>
    <property type="match status" value="1"/>
</dbReference>
<dbReference type="STRING" id="1191523.MROS_2139"/>
<evidence type="ECO:0000256" key="8">
    <source>
        <dbReference type="ARBA" id="ARBA00022989"/>
    </source>
</evidence>
<keyword evidence="13" id="KW-1185">Reference proteome</keyword>
<dbReference type="KEGG" id="mro:MROS_2139"/>
<keyword evidence="12" id="KW-0282">Flagellum</keyword>
<keyword evidence="7 10" id="KW-0283">Flagellar rotation</keyword>
<keyword evidence="12" id="KW-0969">Cilium</keyword>
<evidence type="ECO:0000256" key="11">
    <source>
        <dbReference type="SAM" id="MobiDB-lite"/>
    </source>
</evidence>
<dbReference type="Proteomes" id="UP000009011">
    <property type="component" value="Chromosome"/>
</dbReference>
<protein>
    <recommendedName>
        <fullName evidence="10">Flagellar protein FliL</fullName>
    </recommendedName>
</protein>
<dbReference type="AlphaFoldDB" id="I6ZTK6"/>
<keyword evidence="12" id="KW-0966">Cell projection</keyword>
<accession>I6ZTK6</accession>
<dbReference type="GO" id="GO:0009425">
    <property type="term" value="C:bacterial-type flagellum basal body"/>
    <property type="evidence" value="ECO:0007669"/>
    <property type="project" value="InterPro"/>
</dbReference>
<keyword evidence="9 10" id="KW-0472">Membrane</keyword>
<dbReference type="GO" id="GO:0006935">
    <property type="term" value="P:chemotaxis"/>
    <property type="evidence" value="ECO:0007669"/>
    <property type="project" value="UniProtKB-KW"/>
</dbReference>
<comment type="function">
    <text evidence="1 10">Controls the rotational direction of flagella during chemotaxis.</text>
</comment>
<comment type="similarity">
    <text evidence="3 10">Belongs to the FliL family.</text>
</comment>
<sequence length="179" mass="19757">MAQENENILEQSETSGTSKGSSSKILVIGLPLFIVQLVAVYFITANILLPKIQSHYAVPTEEHAQSGDSSASESEGVEFGKFIYVVDDLIINPAGTDGKRLLLASIGFDIATEQNKKELEEKEVLVKDAIISVMGSKDMTQLSNALYRDSLKIQISDQIKQLMPDVKINNIYFSKYILQ</sequence>
<dbReference type="GO" id="GO:0071978">
    <property type="term" value="P:bacterial-type flagellum-dependent swarming motility"/>
    <property type="evidence" value="ECO:0007669"/>
    <property type="project" value="TreeGrafter"/>
</dbReference>
<dbReference type="RefSeq" id="WP_014856801.1">
    <property type="nucleotide sequence ID" value="NC_018178.1"/>
</dbReference>
<evidence type="ECO:0000256" key="6">
    <source>
        <dbReference type="ARBA" id="ARBA00022692"/>
    </source>
</evidence>
<evidence type="ECO:0000256" key="3">
    <source>
        <dbReference type="ARBA" id="ARBA00008281"/>
    </source>
</evidence>
<evidence type="ECO:0000256" key="4">
    <source>
        <dbReference type="ARBA" id="ARBA00022475"/>
    </source>
</evidence>
<comment type="subcellular location">
    <subcellularLocation>
        <location evidence="2">Cell membrane</location>
        <topology evidence="2">Single-pass membrane protein</topology>
    </subcellularLocation>
</comment>
<gene>
    <name evidence="12" type="ordered locus">MROS_2139</name>
</gene>
<proteinExistence type="inferred from homology"/>
<evidence type="ECO:0000256" key="7">
    <source>
        <dbReference type="ARBA" id="ARBA00022779"/>
    </source>
</evidence>
<evidence type="ECO:0000256" key="1">
    <source>
        <dbReference type="ARBA" id="ARBA00002254"/>
    </source>
</evidence>